<dbReference type="Proteomes" id="UP001497700">
    <property type="component" value="Unassembled WGS sequence"/>
</dbReference>
<accession>A0ACB9Z8F6</accession>
<comment type="caution">
    <text evidence="1">The sequence shown here is derived from an EMBL/GenBank/DDBJ whole genome shotgun (WGS) entry which is preliminary data.</text>
</comment>
<organism evidence="1 2">
    <name type="scientific">Hypoxylon rubiginosum</name>
    <dbReference type="NCBI Taxonomy" id="110542"/>
    <lineage>
        <taxon>Eukaryota</taxon>
        <taxon>Fungi</taxon>
        <taxon>Dikarya</taxon>
        <taxon>Ascomycota</taxon>
        <taxon>Pezizomycotina</taxon>
        <taxon>Sordariomycetes</taxon>
        <taxon>Xylariomycetidae</taxon>
        <taxon>Xylariales</taxon>
        <taxon>Hypoxylaceae</taxon>
        <taxon>Hypoxylon</taxon>
    </lineage>
</organism>
<keyword evidence="2" id="KW-1185">Reference proteome</keyword>
<evidence type="ECO:0000313" key="1">
    <source>
        <dbReference type="EMBL" id="KAI4868059.1"/>
    </source>
</evidence>
<name>A0ACB9Z8F6_9PEZI</name>
<sequence>MFSSCFGLRKQDSDPEREPLLPQYEQDTHLQRELYRKLHSYQMLRALTKGFMPSTEQTIINLRTLLTSDILNPDNPELSNSGRRLVRLTKLWLQQFITLLQHKNGNDQLQDLIWFLAKSRISVDLEDIASKAKNAKSKADIAAVYQSVKTVGSLLLTNPDFRTFLGDLNVVGREIFRDSAFALSSAAKEVGEELEPSAEEQQSITESGNDTGTNGEPPTAQDLEEEFEDAGKVVAEHAVEVANATVESAKDKFSGDEGQTLVKRLQKVVVNLRKRKDYSDSVSILSLLIKRYAMVYSRAAEQIVEVAENDVQENPETDRAFANMWEFVKSFGDTNEWEKSEALFKKVMSHKDKDPEFENLLQDLGDSLQKLLTDPEFLNNADEKLRELREKSKGVGTESNLRQDVDALLQQLSVTFQSVARDDDISKLTTTTLRIFGVLSPTDSVTNPELLNDALNVFIPLFISAIQHVPVPRLEVSTPAIDLLLENLIIEPGTTVNETSFLPYRLKIETLNNVEIRKARFRTATSTKHLMLIKIDGLSARADEVGFWLRAHSGLFRLADEGIASFALDERGIDIHLEVEICRERLEQVLTLRGVRVRVHKLNFQLRKSKFAWLSWLVKPLLRPILKATMEAQLAKAIVDLLHAGNRELLYARERLRATRIADPKDLWTFLKAVAARLVPAEDPDLYTRVGVAQPGSGVFRGVYAPGSVVKIWNEEAGRAGDRIEEFEAGGWRNEVFDTHVRALT</sequence>
<dbReference type="EMBL" id="MU393441">
    <property type="protein sequence ID" value="KAI4868059.1"/>
    <property type="molecule type" value="Genomic_DNA"/>
</dbReference>
<evidence type="ECO:0000313" key="2">
    <source>
        <dbReference type="Proteomes" id="UP001497700"/>
    </source>
</evidence>
<proteinExistence type="predicted"/>
<reference evidence="1 2" key="1">
    <citation type="journal article" date="2022" name="New Phytol.">
        <title>Ecological generalism drives hyperdiversity of secondary metabolite gene clusters in xylarialean endophytes.</title>
        <authorList>
            <person name="Franco M.E.E."/>
            <person name="Wisecaver J.H."/>
            <person name="Arnold A.E."/>
            <person name="Ju Y.M."/>
            <person name="Slot J.C."/>
            <person name="Ahrendt S."/>
            <person name="Moore L.P."/>
            <person name="Eastman K.E."/>
            <person name="Scott K."/>
            <person name="Konkel Z."/>
            <person name="Mondo S.J."/>
            <person name="Kuo A."/>
            <person name="Hayes R.D."/>
            <person name="Haridas S."/>
            <person name="Andreopoulos B."/>
            <person name="Riley R."/>
            <person name="LaButti K."/>
            <person name="Pangilinan J."/>
            <person name="Lipzen A."/>
            <person name="Amirebrahimi M."/>
            <person name="Yan J."/>
            <person name="Adam C."/>
            <person name="Keymanesh K."/>
            <person name="Ng V."/>
            <person name="Louie K."/>
            <person name="Northen T."/>
            <person name="Drula E."/>
            <person name="Henrissat B."/>
            <person name="Hsieh H.M."/>
            <person name="Youens-Clark K."/>
            <person name="Lutzoni F."/>
            <person name="Miadlikowska J."/>
            <person name="Eastwood D.C."/>
            <person name="Hamelin R.C."/>
            <person name="Grigoriev I.V."/>
            <person name="U'Ren J.M."/>
        </authorList>
    </citation>
    <scope>NUCLEOTIDE SEQUENCE [LARGE SCALE GENOMIC DNA]</scope>
    <source>
        <strain evidence="1 2">CBS 119005</strain>
    </source>
</reference>
<protein>
    <submittedName>
        <fullName evidence="1">Uncharacterized protein</fullName>
    </submittedName>
</protein>
<gene>
    <name evidence="1" type="ORF">F4820DRAFT_411356</name>
</gene>